<dbReference type="InterPro" id="IPR006750">
    <property type="entry name" value="YdcZ"/>
</dbReference>
<sequence length="145" mass="15715">MIGWIVALISGTLMSIQGVFNTGVTKQTSVWVASSFVQFSALIVCLAAYFITGREGNFGQLIRIQDKYMLLGGAIGAFITFTVIQSIGSLGPAKATILIVTAQLVASYIIELFGIFGTEKVPFEWRKLIGLALMIGGIITFKWEK</sequence>
<evidence type="ECO:0000313" key="3">
    <source>
        <dbReference type="Proteomes" id="UP000262969"/>
    </source>
</evidence>
<organism evidence="2 3">
    <name type="scientific">Lachnoclostridium phytofermentans</name>
    <dbReference type="NCBI Taxonomy" id="66219"/>
    <lineage>
        <taxon>Bacteria</taxon>
        <taxon>Bacillati</taxon>
        <taxon>Bacillota</taxon>
        <taxon>Clostridia</taxon>
        <taxon>Lachnospirales</taxon>
        <taxon>Lachnospiraceae</taxon>
    </lineage>
</organism>
<protein>
    <recommendedName>
        <fullName evidence="4">EamA-like transporter family protein</fullName>
    </recommendedName>
</protein>
<evidence type="ECO:0000313" key="2">
    <source>
        <dbReference type="EMBL" id="HCL04026.1"/>
    </source>
</evidence>
<keyword evidence="1" id="KW-0812">Transmembrane</keyword>
<evidence type="ECO:0008006" key="4">
    <source>
        <dbReference type="Google" id="ProtNLM"/>
    </source>
</evidence>
<dbReference type="EMBL" id="DPVV01000547">
    <property type="protein sequence ID" value="HCL04026.1"/>
    <property type="molecule type" value="Genomic_DNA"/>
</dbReference>
<dbReference type="Proteomes" id="UP000262969">
    <property type="component" value="Unassembled WGS sequence"/>
</dbReference>
<dbReference type="PANTHER" id="PTHR34821:SF3">
    <property type="entry name" value="MEMBRANE PROTEIN"/>
    <property type="match status" value="1"/>
</dbReference>
<keyword evidence="1" id="KW-1133">Transmembrane helix</keyword>
<keyword evidence="1" id="KW-0472">Membrane</keyword>
<gene>
    <name evidence="2" type="ORF">DHW61_16730</name>
</gene>
<evidence type="ECO:0000256" key="1">
    <source>
        <dbReference type="SAM" id="Phobius"/>
    </source>
</evidence>
<dbReference type="GO" id="GO:0005886">
    <property type="term" value="C:plasma membrane"/>
    <property type="evidence" value="ECO:0007669"/>
    <property type="project" value="TreeGrafter"/>
</dbReference>
<comment type="caution">
    <text evidence="2">The sequence shown here is derived from an EMBL/GenBank/DDBJ whole genome shotgun (WGS) entry which is preliminary data.</text>
</comment>
<reference evidence="2 3" key="1">
    <citation type="journal article" date="2018" name="Nat. Biotechnol.">
        <title>A standardized bacterial taxonomy based on genome phylogeny substantially revises the tree of life.</title>
        <authorList>
            <person name="Parks D.H."/>
            <person name="Chuvochina M."/>
            <person name="Waite D.W."/>
            <person name="Rinke C."/>
            <person name="Skarshewski A."/>
            <person name="Chaumeil P.A."/>
            <person name="Hugenholtz P."/>
        </authorList>
    </citation>
    <scope>NUCLEOTIDE SEQUENCE [LARGE SCALE GENOMIC DNA]</scope>
    <source>
        <strain evidence="2">UBA11728</strain>
    </source>
</reference>
<name>A0A3D2XAM0_9FIRM</name>
<accession>A0A3D2XAM0</accession>
<feature type="transmembrane region" description="Helical" evidence="1">
    <location>
        <begin position="93"/>
        <end position="116"/>
    </location>
</feature>
<feature type="transmembrane region" description="Helical" evidence="1">
    <location>
        <begin position="31"/>
        <end position="52"/>
    </location>
</feature>
<dbReference type="Pfam" id="PF04657">
    <property type="entry name" value="DMT_YdcZ"/>
    <property type="match status" value="1"/>
</dbReference>
<feature type="transmembrane region" description="Helical" evidence="1">
    <location>
        <begin position="68"/>
        <end position="87"/>
    </location>
</feature>
<dbReference type="AlphaFoldDB" id="A0A3D2XAM0"/>
<dbReference type="PANTHER" id="PTHR34821">
    <property type="entry name" value="INNER MEMBRANE PROTEIN YDCZ"/>
    <property type="match status" value="1"/>
</dbReference>
<proteinExistence type="predicted"/>